<dbReference type="GO" id="GO:0016757">
    <property type="term" value="F:glycosyltransferase activity"/>
    <property type="evidence" value="ECO:0007669"/>
    <property type="project" value="InterPro"/>
</dbReference>
<feature type="domain" description="Glycosyl transferase family 1" evidence="1">
    <location>
        <begin position="199"/>
        <end position="287"/>
    </location>
</feature>
<dbReference type="Pfam" id="PF00534">
    <property type="entry name" value="Glycos_transf_1"/>
    <property type="match status" value="1"/>
</dbReference>
<dbReference type="CDD" id="cd03801">
    <property type="entry name" value="GT4_PimA-like"/>
    <property type="match status" value="1"/>
</dbReference>
<dbReference type="SUPFAM" id="SSF53756">
    <property type="entry name" value="UDP-Glycosyltransferase/glycogen phosphorylase"/>
    <property type="match status" value="1"/>
</dbReference>
<proteinExistence type="predicted"/>
<dbReference type="PANTHER" id="PTHR12526">
    <property type="entry name" value="GLYCOSYLTRANSFERASE"/>
    <property type="match status" value="1"/>
</dbReference>
<dbReference type="Proteomes" id="UP000294814">
    <property type="component" value="Unassembled WGS sequence"/>
</dbReference>
<evidence type="ECO:0000313" key="2">
    <source>
        <dbReference type="EMBL" id="TDE41743.1"/>
    </source>
</evidence>
<keyword evidence="2" id="KW-0808">Transferase</keyword>
<dbReference type="RefSeq" id="WP_131917430.1">
    <property type="nucleotide sequence ID" value="NZ_SMLG01000017.1"/>
</dbReference>
<dbReference type="PANTHER" id="PTHR12526:SF637">
    <property type="entry name" value="GLYCOSYLTRANSFERASE EPSF-RELATED"/>
    <property type="match status" value="1"/>
</dbReference>
<evidence type="ECO:0000259" key="1">
    <source>
        <dbReference type="Pfam" id="PF00534"/>
    </source>
</evidence>
<keyword evidence="3" id="KW-1185">Reference proteome</keyword>
<sequence length="337" mass="38411">MKVVWIHSFDRQANKNAGVFMFQLMDALKSRGIVIDELYTGKITPFNLIPNVLRFRKVTKEYDIIHAQYGSGCGLLTAFLKGFKILTLRGSDWYVSKKSDSVSSYVHTRLAVLMTKLSLCKYNRIITMSDKMASEIRQSFPNLKIEIDSVMDGIDLNKFSPKIRKEERNKIDKFDDNSPWILFSSVAEKNPLKRFDLAQKAFLLAQKEMPNLQLKFMNGVSHENVPDFIACCDVILLTSTHEGWPNIIKEGLALNIPFVSTDVSDLKNISQSEESCTVVEENKNEEIMASELSQGIIKAIRIKDNNLLDFSKLTLPMSMDGIVNQIITIYESKEYIK</sequence>
<accession>A0A4R5F2X0</accession>
<organism evidence="2 3">
    <name type="scientific">Flavobacterium rhamnosiphilum</name>
    <dbReference type="NCBI Taxonomy" id="2541724"/>
    <lineage>
        <taxon>Bacteria</taxon>
        <taxon>Pseudomonadati</taxon>
        <taxon>Bacteroidota</taxon>
        <taxon>Flavobacteriia</taxon>
        <taxon>Flavobacteriales</taxon>
        <taxon>Flavobacteriaceae</taxon>
        <taxon>Flavobacterium</taxon>
    </lineage>
</organism>
<comment type="caution">
    <text evidence="2">The sequence shown here is derived from an EMBL/GenBank/DDBJ whole genome shotgun (WGS) entry which is preliminary data.</text>
</comment>
<dbReference type="Gene3D" id="3.40.50.2000">
    <property type="entry name" value="Glycogen Phosphorylase B"/>
    <property type="match status" value="3"/>
</dbReference>
<name>A0A4R5F2X0_9FLAO</name>
<evidence type="ECO:0000313" key="3">
    <source>
        <dbReference type="Proteomes" id="UP000294814"/>
    </source>
</evidence>
<reference evidence="2 3" key="1">
    <citation type="submission" date="2019-03" db="EMBL/GenBank/DDBJ databases">
        <title>Novel species of Flavobacterium.</title>
        <authorList>
            <person name="Liu Q."/>
            <person name="Xin Y.-H."/>
        </authorList>
    </citation>
    <scope>NUCLEOTIDE SEQUENCE [LARGE SCALE GENOMIC DNA]</scope>
    <source>
        <strain evidence="2 3">LB3P52</strain>
    </source>
</reference>
<dbReference type="EMBL" id="SMLG01000017">
    <property type="protein sequence ID" value="TDE41743.1"/>
    <property type="molecule type" value="Genomic_DNA"/>
</dbReference>
<gene>
    <name evidence="2" type="ORF">E0I26_15905</name>
</gene>
<dbReference type="AlphaFoldDB" id="A0A4R5F2X0"/>
<protein>
    <submittedName>
        <fullName evidence="2">Glycosyltransferase</fullName>
    </submittedName>
</protein>
<dbReference type="OrthoDB" id="791981at2"/>
<dbReference type="InterPro" id="IPR001296">
    <property type="entry name" value="Glyco_trans_1"/>
</dbReference>